<dbReference type="AlphaFoldDB" id="A0A1I7IUT4"/>
<keyword evidence="2" id="KW-1185">Reference proteome</keyword>
<proteinExistence type="predicted"/>
<dbReference type="STRING" id="392015.SAMN05421543_107137"/>
<sequence length="71" mass="7608">MAWSWVIPLCIAIALAAFTAGRRAGARQGRSRALAEAPLQLRRQALLEGVCPICDAPRSQCYNEQTGHTGG</sequence>
<reference evidence="2" key="1">
    <citation type="submission" date="2016-10" db="EMBL/GenBank/DDBJ databases">
        <authorList>
            <person name="Varghese N."/>
        </authorList>
    </citation>
    <scope>NUCLEOTIDE SEQUENCE [LARGE SCALE GENOMIC DNA]</scope>
    <source>
        <strain evidence="2">DSM 17980</strain>
    </source>
</reference>
<dbReference type="RefSeq" id="WP_074951486.1">
    <property type="nucleotide sequence ID" value="NZ_FPBV01000007.1"/>
</dbReference>
<evidence type="ECO:0000313" key="1">
    <source>
        <dbReference type="EMBL" id="SFU76661.1"/>
    </source>
</evidence>
<dbReference type="OrthoDB" id="2377179at2"/>
<name>A0A1I7IUT4_9BACL</name>
<dbReference type="EMBL" id="FPBV01000007">
    <property type="protein sequence ID" value="SFU76661.1"/>
    <property type="molecule type" value="Genomic_DNA"/>
</dbReference>
<accession>A0A1I7IUT4</accession>
<protein>
    <submittedName>
        <fullName evidence="1">Uncharacterized protein</fullName>
    </submittedName>
</protein>
<dbReference type="Proteomes" id="UP000183508">
    <property type="component" value="Unassembled WGS sequence"/>
</dbReference>
<gene>
    <name evidence="1" type="ORF">SAMN05421543_107137</name>
</gene>
<organism evidence="1 2">
    <name type="scientific">Alicyclobacillus macrosporangiidus</name>
    <dbReference type="NCBI Taxonomy" id="392015"/>
    <lineage>
        <taxon>Bacteria</taxon>
        <taxon>Bacillati</taxon>
        <taxon>Bacillota</taxon>
        <taxon>Bacilli</taxon>
        <taxon>Bacillales</taxon>
        <taxon>Alicyclobacillaceae</taxon>
        <taxon>Alicyclobacillus</taxon>
    </lineage>
</organism>
<evidence type="ECO:0000313" key="2">
    <source>
        <dbReference type="Proteomes" id="UP000183508"/>
    </source>
</evidence>